<protein>
    <recommendedName>
        <fullName evidence="2">HTH cro/C1-type domain-containing protein</fullName>
    </recommendedName>
</protein>
<comment type="caution">
    <text evidence="3">The sequence shown here is derived from an EMBL/GenBank/DDBJ whole genome shotgun (WGS) entry which is preliminary data.</text>
</comment>
<dbReference type="GO" id="GO:0003700">
    <property type="term" value="F:DNA-binding transcription factor activity"/>
    <property type="evidence" value="ECO:0007669"/>
    <property type="project" value="TreeGrafter"/>
</dbReference>
<dbReference type="Proteomes" id="UP000231192">
    <property type="component" value="Unassembled WGS sequence"/>
</dbReference>
<dbReference type="Pfam" id="PF01381">
    <property type="entry name" value="HTH_3"/>
    <property type="match status" value="1"/>
</dbReference>
<dbReference type="InterPro" id="IPR001387">
    <property type="entry name" value="Cro/C1-type_HTH"/>
</dbReference>
<keyword evidence="1" id="KW-0238">DNA-binding</keyword>
<reference evidence="4" key="1">
    <citation type="submission" date="2017-09" db="EMBL/GenBank/DDBJ databases">
        <title>Depth-based differentiation of microbial function through sediment-hosted aquifers and enrichment of novel symbionts in the deep terrestrial subsurface.</title>
        <authorList>
            <person name="Probst A.J."/>
            <person name="Ladd B."/>
            <person name="Jarett J.K."/>
            <person name="Geller-Mcgrath D.E."/>
            <person name="Sieber C.M.K."/>
            <person name="Emerson J.B."/>
            <person name="Anantharaman K."/>
            <person name="Thomas B.C."/>
            <person name="Malmstrom R."/>
            <person name="Stieglmeier M."/>
            <person name="Klingl A."/>
            <person name="Woyke T."/>
            <person name="Ryan C.M."/>
            <person name="Banfield J.F."/>
        </authorList>
    </citation>
    <scope>NUCLEOTIDE SEQUENCE [LARGE SCALE GENOMIC DNA]</scope>
</reference>
<dbReference type="GO" id="GO:0003677">
    <property type="term" value="F:DNA binding"/>
    <property type="evidence" value="ECO:0007669"/>
    <property type="project" value="UniProtKB-KW"/>
</dbReference>
<dbReference type="EMBL" id="PFBK01000004">
    <property type="protein sequence ID" value="PIR83899.1"/>
    <property type="molecule type" value="Genomic_DNA"/>
</dbReference>
<dbReference type="Gene3D" id="1.10.260.40">
    <property type="entry name" value="lambda repressor-like DNA-binding domains"/>
    <property type="match status" value="1"/>
</dbReference>
<dbReference type="PANTHER" id="PTHR46797:SF1">
    <property type="entry name" value="METHYLPHOSPHONATE SYNTHASE"/>
    <property type="match status" value="1"/>
</dbReference>
<name>A0A2H0UBW1_9BACT</name>
<evidence type="ECO:0000313" key="4">
    <source>
        <dbReference type="Proteomes" id="UP000231192"/>
    </source>
</evidence>
<feature type="domain" description="HTH cro/C1-type" evidence="2">
    <location>
        <begin position="8"/>
        <end position="62"/>
    </location>
</feature>
<dbReference type="InterPro" id="IPR010982">
    <property type="entry name" value="Lambda_DNA-bd_dom_sf"/>
</dbReference>
<evidence type="ECO:0000259" key="2">
    <source>
        <dbReference type="PROSITE" id="PS50943"/>
    </source>
</evidence>
<organism evidence="3 4">
    <name type="scientific">Candidatus Kaiserbacteria bacterium CG10_big_fil_rev_8_21_14_0_10_51_14</name>
    <dbReference type="NCBI Taxonomy" id="1974610"/>
    <lineage>
        <taxon>Bacteria</taxon>
        <taxon>Candidatus Kaiseribacteriota</taxon>
    </lineage>
</organism>
<evidence type="ECO:0000256" key="1">
    <source>
        <dbReference type="ARBA" id="ARBA00023125"/>
    </source>
</evidence>
<proteinExistence type="predicted"/>
<dbReference type="SUPFAM" id="SSF47413">
    <property type="entry name" value="lambda repressor-like DNA-binding domains"/>
    <property type="match status" value="1"/>
</dbReference>
<dbReference type="GO" id="GO:0005829">
    <property type="term" value="C:cytosol"/>
    <property type="evidence" value="ECO:0007669"/>
    <property type="project" value="TreeGrafter"/>
</dbReference>
<dbReference type="AlphaFoldDB" id="A0A2H0UBW1"/>
<dbReference type="InterPro" id="IPR050807">
    <property type="entry name" value="TransReg_Diox_bact_type"/>
</dbReference>
<gene>
    <name evidence="3" type="ORF">COU18_01950</name>
</gene>
<dbReference type="PROSITE" id="PS50943">
    <property type="entry name" value="HTH_CROC1"/>
    <property type="match status" value="1"/>
</dbReference>
<dbReference type="SMART" id="SM00530">
    <property type="entry name" value="HTH_XRE"/>
    <property type="match status" value="1"/>
</dbReference>
<accession>A0A2H0UBW1</accession>
<dbReference type="PANTHER" id="PTHR46797">
    <property type="entry name" value="HTH-TYPE TRANSCRIPTIONAL REGULATOR"/>
    <property type="match status" value="1"/>
</dbReference>
<dbReference type="CDD" id="cd00093">
    <property type="entry name" value="HTH_XRE"/>
    <property type="match status" value="1"/>
</dbReference>
<evidence type="ECO:0000313" key="3">
    <source>
        <dbReference type="EMBL" id="PIR83899.1"/>
    </source>
</evidence>
<sequence length="109" mass="12455">MPEFGERLRKARVEKGMNQEELASAMGLTQASISQFEKGLRMPTPTNIRKFAQILGVREEELAGEDRGEFEKALLMRNIRDLSPDSLSKINEYAAMIKRDEKGRRRGKT</sequence>